<dbReference type="InterPro" id="IPR012590">
    <property type="entry name" value="POPLD_dom"/>
</dbReference>
<dbReference type="Proteomes" id="UP000410492">
    <property type="component" value="Unassembled WGS sequence"/>
</dbReference>
<keyword evidence="9" id="KW-1185">Reference proteome</keyword>
<protein>
    <submittedName>
        <fullName evidence="8">Uncharacterized protein</fullName>
    </submittedName>
</protein>
<keyword evidence="3" id="KW-0539">Nucleus</keyword>
<dbReference type="GO" id="GO:0000172">
    <property type="term" value="C:ribonuclease MRP complex"/>
    <property type="evidence" value="ECO:0007669"/>
    <property type="project" value="InterPro"/>
</dbReference>
<proteinExistence type="predicted"/>
<sequence length="755" mass="87548">MSDTNEDGLNVNMRLPTSLTMSKFAVARGREIQIMKNALATSTCVKLAFQKLPKHMRRRTMSHNVKRLPRRLRQIHLSQMKKSGLPPKQKRPSRKYRRRPRNLMDEYVRRQRRINWLNTHIWHAKRFHMVEKWGYKLPYRPCDKAFRACYRATTKHCLIQDISYYRCVEISGLYEKIIEGFKKITDPTTGLSVGANAYKNGAREGRIMLYQIDNPSKAIGEVNFLWRPIKVKFLNQSVSYLWLWLHPSFHSEAVRTIKKCFGFPDVTLDGVQTLKSSDNLQLRENMYDLNRFRLTGPLSNAVLSHAFQLSEKHTVDWLKNFENLPGEHLSKMKPYWEYLKSISDASVLPPHFVLPLIILDPRYNFPKTKTKALTTASDSLMPLQDPVITDSPLWSFNVRCLLPHSKVSNAKIAEMRQNLLVPGSDLQLPPEAIPIILLQRPGVRYSQYNGYGSGWDIIIPATYAQPIWLSLVMWGARPGGLRETESIGFEASQEPNLSPDTTAGVEEELLMSNKCKEDFFKLPPNKRTNYNKFKITSPLEFNWKLLLSEWQSSPVEEFTVLRDRNKLRQIQEMLKSSHKNRQLPQLAENQLVPVAINLSKKGPCHNFAIICLPQEKDFAKEPLEPNCSDPNAALRKKMRKDHKSLLKRLRRRRIRAKRKNKIIPLDKEMLKNYTSQMRKLWLPEAKTVRHSCSREVIGYVKQGGFSFLLSKSKGVGYIASQSLQKLVLQKFKNKVLIRNTNSKQYKLGILDVIID</sequence>
<dbReference type="GO" id="GO:0001682">
    <property type="term" value="P:tRNA 5'-leader removal"/>
    <property type="evidence" value="ECO:0007669"/>
    <property type="project" value="InterPro"/>
</dbReference>
<accession>A0A653DHV2</accession>
<dbReference type="Pfam" id="PF06978">
    <property type="entry name" value="POP1_N"/>
    <property type="match status" value="2"/>
</dbReference>
<feature type="domain" description="POP1 C-terminal" evidence="7">
    <location>
        <begin position="591"/>
        <end position="753"/>
    </location>
</feature>
<dbReference type="Pfam" id="PF22770">
    <property type="entry name" value="POP1_C"/>
    <property type="match status" value="1"/>
</dbReference>
<feature type="compositionally biased region" description="Basic residues" evidence="4">
    <location>
        <begin position="88"/>
        <end position="99"/>
    </location>
</feature>
<evidence type="ECO:0000256" key="4">
    <source>
        <dbReference type="SAM" id="MobiDB-lite"/>
    </source>
</evidence>
<evidence type="ECO:0000313" key="8">
    <source>
        <dbReference type="EMBL" id="VEN59559.1"/>
    </source>
</evidence>
<dbReference type="PANTHER" id="PTHR22731:SF3">
    <property type="entry name" value="RIBONUCLEASES P_MRP PROTEIN SUBUNIT POP1"/>
    <property type="match status" value="1"/>
</dbReference>
<evidence type="ECO:0000259" key="6">
    <source>
        <dbReference type="Pfam" id="PF08170"/>
    </source>
</evidence>
<evidence type="ECO:0000256" key="1">
    <source>
        <dbReference type="ARBA" id="ARBA00004123"/>
    </source>
</evidence>
<dbReference type="InterPro" id="IPR055079">
    <property type="entry name" value="POP1_C"/>
</dbReference>
<dbReference type="EMBL" id="CAACVG010012056">
    <property type="protein sequence ID" value="VEN59559.1"/>
    <property type="molecule type" value="Genomic_DNA"/>
</dbReference>
<dbReference type="AlphaFoldDB" id="A0A653DHV2"/>
<evidence type="ECO:0000313" key="9">
    <source>
        <dbReference type="Proteomes" id="UP000410492"/>
    </source>
</evidence>
<reference evidence="8 9" key="1">
    <citation type="submission" date="2019-01" db="EMBL/GenBank/DDBJ databases">
        <authorList>
            <person name="Sayadi A."/>
        </authorList>
    </citation>
    <scope>NUCLEOTIDE SEQUENCE [LARGE SCALE GENOMIC DNA]</scope>
</reference>
<evidence type="ECO:0000256" key="2">
    <source>
        <dbReference type="ARBA" id="ARBA00022694"/>
    </source>
</evidence>
<evidence type="ECO:0000259" key="7">
    <source>
        <dbReference type="Pfam" id="PF22770"/>
    </source>
</evidence>
<keyword evidence="2" id="KW-0819">tRNA processing</keyword>
<feature type="region of interest" description="Disordered" evidence="4">
    <location>
        <begin position="78"/>
        <end position="99"/>
    </location>
</feature>
<feature type="domain" description="POPLD" evidence="6">
    <location>
        <begin position="454"/>
        <end position="543"/>
    </location>
</feature>
<comment type="subcellular location">
    <subcellularLocation>
        <location evidence="1">Nucleus</location>
    </subcellularLocation>
</comment>
<evidence type="ECO:0000256" key="3">
    <source>
        <dbReference type="ARBA" id="ARBA00023242"/>
    </source>
</evidence>
<feature type="domain" description="Pop1 N-terminal" evidence="5">
    <location>
        <begin position="106"/>
        <end position="172"/>
    </location>
</feature>
<evidence type="ECO:0000259" key="5">
    <source>
        <dbReference type="Pfam" id="PF06978"/>
    </source>
</evidence>
<dbReference type="OrthoDB" id="442863at2759"/>
<dbReference type="GO" id="GO:0005655">
    <property type="term" value="C:nucleolar ribonuclease P complex"/>
    <property type="evidence" value="ECO:0007669"/>
    <property type="project" value="InterPro"/>
</dbReference>
<dbReference type="PANTHER" id="PTHR22731">
    <property type="entry name" value="RIBONUCLEASES P/MRP PROTEIN SUBUNIT POP1"/>
    <property type="match status" value="1"/>
</dbReference>
<gene>
    <name evidence="8" type="ORF">CALMAC_LOCUS17526</name>
</gene>
<organism evidence="8 9">
    <name type="scientific">Callosobruchus maculatus</name>
    <name type="common">Southern cowpea weevil</name>
    <name type="synonym">Pulse bruchid</name>
    <dbReference type="NCBI Taxonomy" id="64391"/>
    <lineage>
        <taxon>Eukaryota</taxon>
        <taxon>Metazoa</taxon>
        <taxon>Ecdysozoa</taxon>
        <taxon>Arthropoda</taxon>
        <taxon>Hexapoda</taxon>
        <taxon>Insecta</taxon>
        <taxon>Pterygota</taxon>
        <taxon>Neoptera</taxon>
        <taxon>Endopterygota</taxon>
        <taxon>Coleoptera</taxon>
        <taxon>Polyphaga</taxon>
        <taxon>Cucujiformia</taxon>
        <taxon>Chrysomeloidea</taxon>
        <taxon>Chrysomelidae</taxon>
        <taxon>Bruchinae</taxon>
        <taxon>Bruchini</taxon>
        <taxon>Callosobruchus</taxon>
    </lineage>
</organism>
<dbReference type="InterPro" id="IPR009723">
    <property type="entry name" value="Pop1_N"/>
</dbReference>
<name>A0A653DHV2_CALMS</name>
<dbReference type="InterPro" id="IPR039182">
    <property type="entry name" value="Pop1"/>
</dbReference>
<dbReference type="Pfam" id="PF08170">
    <property type="entry name" value="POPLD"/>
    <property type="match status" value="1"/>
</dbReference>
<feature type="domain" description="Pop1 N-terminal" evidence="5">
    <location>
        <begin position="24"/>
        <end position="101"/>
    </location>
</feature>